<evidence type="ECO:0000256" key="12">
    <source>
        <dbReference type="SAM" id="MobiDB-lite"/>
    </source>
</evidence>
<reference evidence="14 15" key="1">
    <citation type="submission" date="2019-07" db="EMBL/GenBank/DDBJ databases">
        <title>Finished genome of Venturia effusa.</title>
        <authorList>
            <person name="Young C.A."/>
            <person name="Cox M.P."/>
            <person name="Ganley A.R.D."/>
            <person name="David W.J."/>
        </authorList>
    </citation>
    <scope>NUCLEOTIDE SEQUENCE [LARGE SCALE GENOMIC DNA]</scope>
    <source>
        <strain evidence="15">albino</strain>
    </source>
</reference>
<dbReference type="GO" id="GO:0005634">
    <property type="term" value="C:nucleus"/>
    <property type="evidence" value="ECO:0007669"/>
    <property type="project" value="UniProtKB-SubCell"/>
</dbReference>
<evidence type="ECO:0000256" key="4">
    <source>
        <dbReference type="ARBA" id="ARBA00022490"/>
    </source>
</evidence>
<accession>A0A517L6V4</accession>
<dbReference type="EC" id="3.4.22.-" evidence="11"/>
<proteinExistence type="inferred from homology"/>
<comment type="function">
    <text evidence="11">Required for selective autophagic degradation of the nucleus (nucleophagy) as well as for mitophagy which contributes to regulate mitochondrial quantity and quality by eliminating the mitochondria to a basal level to fulfill cellular energy requirements and preventing excess ROS production.</text>
</comment>
<dbReference type="GO" id="GO:0019786">
    <property type="term" value="F:protein-phosphatidylethanolamide deconjugating activity"/>
    <property type="evidence" value="ECO:0007669"/>
    <property type="project" value="InterPro"/>
</dbReference>
<evidence type="ECO:0000256" key="8">
    <source>
        <dbReference type="ARBA" id="ARBA00022927"/>
    </source>
</evidence>
<keyword evidence="7" id="KW-0788">Thiol protease</keyword>
<dbReference type="InterPro" id="IPR046792">
    <property type="entry name" value="Peptidase_C54_cat"/>
</dbReference>
<dbReference type="GO" id="GO:0000407">
    <property type="term" value="C:phagophore assembly site"/>
    <property type="evidence" value="ECO:0007669"/>
    <property type="project" value="UniProtKB-SubCell"/>
</dbReference>
<feature type="compositionally biased region" description="Acidic residues" evidence="12">
    <location>
        <begin position="430"/>
        <end position="444"/>
    </location>
</feature>
<dbReference type="GO" id="GO:0004197">
    <property type="term" value="F:cysteine-type endopeptidase activity"/>
    <property type="evidence" value="ECO:0007669"/>
    <property type="project" value="TreeGrafter"/>
</dbReference>
<evidence type="ECO:0000256" key="5">
    <source>
        <dbReference type="ARBA" id="ARBA00022670"/>
    </source>
</evidence>
<keyword evidence="5 11" id="KW-0645">Protease</keyword>
<comment type="subcellular location">
    <subcellularLocation>
        <location evidence="11">Nucleus</location>
    </subcellularLocation>
    <subcellularLocation>
        <location evidence="11">Cytoplasm</location>
    </subcellularLocation>
    <subcellularLocation>
        <location evidence="1">Preautophagosomal structure</location>
    </subcellularLocation>
</comment>
<dbReference type="PANTHER" id="PTHR22624">
    <property type="entry name" value="CYSTEINE PROTEASE ATG4"/>
    <property type="match status" value="1"/>
</dbReference>
<dbReference type="OrthoDB" id="2960936at2759"/>
<keyword evidence="4 11" id="KW-0963">Cytoplasm</keyword>
<dbReference type="InterPro" id="IPR038765">
    <property type="entry name" value="Papain-like_cys_pep_sf"/>
</dbReference>
<evidence type="ECO:0000313" key="15">
    <source>
        <dbReference type="Proteomes" id="UP000316270"/>
    </source>
</evidence>
<evidence type="ECO:0000256" key="2">
    <source>
        <dbReference type="ARBA" id="ARBA00010958"/>
    </source>
</evidence>
<dbReference type="PANTHER" id="PTHR22624:SF49">
    <property type="entry name" value="CYSTEINE PROTEASE"/>
    <property type="match status" value="1"/>
</dbReference>
<dbReference type="SUPFAM" id="SSF54001">
    <property type="entry name" value="Cysteine proteinases"/>
    <property type="match status" value="1"/>
</dbReference>
<dbReference type="Pfam" id="PF03416">
    <property type="entry name" value="Peptidase_C54"/>
    <property type="match status" value="1"/>
</dbReference>
<dbReference type="Proteomes" id="UP000316270">
    <property type="component" value="Chromosome 6"/>
</dbReference>
<evidence type="ECO:0000256" key="1">
    <source>
        <dbReference type="ARBA" id="ARBA00004329"/>
    </source>
</evidence>
<dbReference type="InterPro" id="IPR005078">
    <property type="entry name" value="Peptidase_C54"/>
</dbReference>
<keyword evidence="11" id="KW-0539">Nucleus</keyword>
<feature type="region of interest" description="Disordered" evidence="12">
    <location>
        <begin position="38"/>
        <end position="79"/>
    </location>
</feature>
<keyword evidence="3" id="KW-0813">Transport</keyword>
<organism evidence="14 15">
    <name type="scientific">Venturia effusa</name>
    <dbReference type="NCBI Taxonomy" id="50376"/>
    <lineage>
        <taxon>Eukaryota</taxon>
        <taxon>Fungi</taxon>
        <taxon>Dikarya</taxon>
        <taxon>Ascomycota</taxon>
        <taxon>Pezizomycotina</taxon>
        <taxon>Dothideomycetes</taxon>
        <taxon>Pleosporomycetidae</taxon>
        <taxon>Venturiales</taxon>
        <taxon>Venturiaceae</taxon>
        <taxon>Venturia</taxon>
    </lineage>
</organism>
<dbReference type="GO" id="GO:0035973">
    <property type="term" value="P:aggrephagy"/>
    <property type="evidence" value="ECO:0007669"/>
    <property type="project" value="TreeGrafter"/>
</dbReference>
<dbReference type="GO" id="GO:0000045">
    <property type="term" value="P:autophagosome assembly"/>
    <property type="evidence" value="ECO:0007669"/>
    <property type="project" value="TreeGrafter"/>
</dbReference>
<sequence length="444" mass="49321">MTNADDIARYGKRFVRYFYDPMPRNDDASGAPIWCLGKRYESQPQPPSTPPLHDSPSLPASSTLKDSDTISENDSRIGDTVHVRNEAGAEAPNAEALKDSDDGGWPAPFLDDFESRIWLTYRSSFAPIARAQDPKANAAMSFAVRLRTLAQLEGFTSDTGWGCMIRSGQSLLANALLEIRLGRDWRIGEKTDEERKLLSLFADDPKAPFSVHKFVEHGASACGKHPGEWFGPSATARCIQALTNKYKESGLSVYINADGPDVYEDKVHQIATAKTGNFDPTLILVGIRLGIDRITPAYREALKASLQMSQSVGIAGGRPSSSHYFVGIQNDTFFYLDPHQTRPALPLHPDPTTYTADEVATCHTRRIRRINIEEMDPSMLLGFLVRDEEDWKRWREDIKSPPGGKTIVHVADKEPVAMGRGMSNERDGAIDEVETFDTEDDDMQ</sequence>
<dbReference type="GO" id="GO:0034727">
    <property type="term" value="P:piecemeal microautophagy of the nucleus"/>
    <property type="evidence" value="ECO:0007669"/>
    <property type="project" value="TreeGrafter"/>
</dbReference>
<dbReference type="AlphaFoldDB" id="A0A517L6V4"/>
<keyword evidence="9" id="KW-0072">Autophagy</keyword>
<keyword evidence="6 11" id="KW-0378">Hydrolase</keyword>
<dbReference type="GO" id="GO:0015031">
    <property type="term" value="P:protein transport"/>
    <property type="evidence" value="ECO:0007669"/>
    <property type="project" value="UniProtKB-KW"/>
</dbReference>
<evidence type="ECO:0000256" key="10">
    <source>
        <dbReference type="ARBA" id="ARBA00029362"/>
    </source>
</evidence>
<protein>
    <recommendedName>
        <fullName evidence="11">Cysteine protease</fullName>
        <ecNumber evidence="11">3.4.22.-</ecNumber>
    </recommendedName>
</protein>
<evidence type="ECO:0000313" key="14">
    <source>
        <dbReference type="EMBL" id="QDS71362.1"/>
    </source>
</evidence>
<comment type="catalytic activity">
    <reaction evidence="10">
        <text>[protein]-C-terminal L-amino acid-glycyl-phosphatidylethanolamide + H2O = [protein]-C-terminal L-amino acid-glycine + a 1,2-diacyl-sn-glycero-3-phosphoethanolamine</text>
        <dbReference type="Rhea" id="RHEA:67548"/>
        <dbReference type="Rhea" id="RHEA-COMP:17323"/>
        <dbReference type="Rhea" id="RHEA-COMP:17324"/>
        <dbReference type="ChEBI" id="CHEBI:15377"/>
        <dbReference type="ChEBI" id="CHEBI:64612"/>
        <dbReference type="ChEBI" id="CHEBI:172940"/>
        <dbReference type="ChEBI" id="CHEBI:172941"/>
    </reaction>
    <physiologicalReaction direction="left-to-right" evidence="10">
        <dbReference type="Rhea" id="RHEA:67549"/>
    </physiologicalReaction>
</comment>
<evidence type="ECO:0000256" key="11">
    <source>
        <dbReference type="RuleBase" id="RU363115"/>
    </source>
</evidence>
<evidence type="ECO:0000256" key="7">
    <source>
        <dbReference type="ARBA" id="ARBA00022807"/>
    </source>
</evidence>
<gene>
    <name evidence="14" type="ORF">FKW77_002504</name>
</gene>
<keyword evidence="15" id="KW-1185">Reference proteome</keyword>
<keyword evidence="8" id="KW-0653">Protein transport</keyword>
<evidence type="ECO:0000256" key="3">
    <source>
        <dbReference type="ARBA" id="ARBA00022448"/>
    </source>
</evidence>
<evidence type="ECO:0000256" key="6">
    <source>
        <dbReference type="ARBA" id="ARBA00022801"/>
    </source>
</evidence>
<dbReference type="STRING" id="50376.A0A517L6V4"/>
<comment type="similarity">
    <text evidence="2 11">Belongs to the peptidase C54 family.</text>
</comment>
<dbReference type="EMBL" id="CP042190">
    <property type="protein sequence ID" value="QDS71362.1"/>
    <property type="molecule type" value="Genomic_DNA"/>
</dbReference>
<name>A0A517L6V4_9PEZI</name>
<evidence type="ECO:0000256" key="9">
    <source>
        <dbReference type="ARBA" id="ARBA00023006"/>
    </source>
</evidence>
<dbReference type="GO" id="GO:0016485">
    <property type="term" value="P:protein processing"/>
    <property type="evidence" value="ECO:0007669"/>
    <property type="project" value="TreeGrafter"/>
</dbReference>
<feature type="region of interest" description="Disordered" evidence="12">
    <location>
        <begin position="413"/>
        <end position="444"/>
    </location>
</feature>
<evidence type="ECO:0000259" key="13">
    <source>
        <dbReference type="Pfam" id="PF03416"/>
    </source>
</evidence>
<feature type="domain" description="Peptidase C54 catalytic" evidence="13">
    <location>
        <begin position="108"/>
        <end position="396"/>
    </location>
</feature>
<dbReference type="GO" id="GO:0000423">
    <property type="term" value="P:mitophagy"/>
    <property type="evidence" value="ECO:0007669"/>
    <property type="project" value="TreeGrafter"/>
</dbReference>
<feature type="compositionally biased region" description="Basic and acidic residues" evidence="12">
    <location>
        <begin position="65"/>
        <end position="79"/>
    </location>
</feature>
<feature type="region of interest" description="Disordered" evidence="12">
    <location>
        <begin position="84"/>
        <end position="103"/>
    </location>
</feature>